<proteinExistence type="predicted"/>
<evidence type="ECO:0000256" key="1">
    <source>
        <dbReference type="SAM" id="Phobius"/>
    </source>
</evidence>
<organism evidence="2 3">
    <name type="scientific">Lacibacter cauensis</name>
    <dbReference type="NCBI Taxonomy" id="510947"/>
    <lineage>
        <taxon>Bacteria</taxon>
        <taxon>Pseudomonadati</taxon>
        <taxon>Bacteroidota</taxon>
        <taxon>Chitinophagia</taxon>
        <taxon>Chitinophagales</taxon>
        <taxon>Chitinophagaceae</taxon>
        <taxon>Lacibacter</taxon>
    </lineage>
</organism>
<evidence type="ECO:0000313" key="2">
    <source>
        <dbReference type="EMBL" id="TWI78399.1"/>
    </source>
</evidence>
<evidence type="ECO:0000313" key="3">
    <source>
        <dbReference type="Proteomes" id="UP000316167"/>
    </source>
</evidence>
<dbReference type="RefSeq" id="WP_242009596.1">
    <property type="nucleotide sequence ID" value="NZ_VLLE01000007.1"/>
</dbReference>
<feature type="transmembrane region" description="Helical" evidence="1">
    <location>
        <begin position="105"/>
        <end position="124"/>
    </location>
</feature>
<comment type="caution">
    <text evidence="2">The sequence shown here is derived from an EMBL/GenBank/DDBJ whole genome shotgun (WGS) entry which is preliminary data.</text>
</comment>
<keyword evidence="1" id="KW-0812">Transmembrane</keyword>
<dbReference type="AlphaFoldDB" id="A0A562SAU7"/>
<keyword evidence="3" id="KW-1185">Reference proteome</keyword>
<dbReference type="SUPFAM" id="SSF160387">
    <property type="entry name" value="NosL/MerB-like"/>
    <property type="match status" value="1"/>
</dbReference>
<protein>
    <submittedName>
        <fullName evidence="2">Copper chaperone NosL</fullName>
    </submittedName>
</protein>
<feature type="transmembrane region" description="Helical" evidence="1">
    <location>
        <begin position="81"/>
        <end position="98"/>
    </location>
</feature>
<feature type="transmembrane region" description="Helical" evidence="1">
    <location>
        <begin position="12"/>
        <end position="30"/>
    </location>
</feature>
<keyword evidence="1" id="KW-0472">Membrane</keyword>
<dbReference type="EMBL" id="VLLE01000007">
    <property type="protein sequence ID" value="TWI78399.1"/>
    <property type="molecule type" value="Genomic_DNA"/>
</dbReference>
<dbReference type="Proteomes" id="UP000316167">
    <property type="component" value="Unassembled WGS sequence"/>
</dbReference>
<feature type="transmembrane region" description="Helical" evidence="1">
    <location>
        <begin position="168"/>
        <end position="186"/>
    </location>
</feature>
<gene>
    <name evidence="2" type="ORF">IQ13_4084</name>
</gene>
<dbReference type="PANTHER" id="PTHR41247:SF1">
    <property type="entry name" value="HTH-TYPE TRANSCRIPTIONAL REPRESSOR YCNK"/>
    <property type="match status" value="1"/>
</dbReference>
<sequence length="337" mass="37759">MMNNKLSVRARFLSLLCAIGLAVSLLFPLWRIDLTAPQYPEGLVLKIYPHKIGGDVDVVNGLNHYIGMRTLHTKDFFEFTILPYLIGAFAVFGLLTFLINRRWFFYTWVVLFVAFGVIAMFDFYRWEYNYGHNLDPNAAIVVPGMAYQPPLIGFKQLLNFGAYSFPDVGGYIFLLSGLALVVLLFLEWRSSNKKNIPVNTVLALMFMLFLQSCNTGPQPIAYGKDACHFCKMIISDKKFGAEVVTQKGKAYKFDDTHCLLSFLSKKELPASEIAAVYLADYAQPEKLLPAEKALLLQGDAVRGPMGGNIAAFENEATMKQVQTSLKASSITWSEVLP</sequence>
<dbReference type="Pfam" id="PF05573">
    <property type="entry name" value="NosL"/>
    <property type="match status" value="1"/>
</dbReference>
<keyword evidence="1" id="KW-1133">Transmembrane helix</keyword>
<reference evidence="2 3" key="1">
    <citation type="journal article" date="2015" name="Stand. Genomic Sci.">
        <title>Genomic Encyclopedia of Bacterial and Archaeal Type Strains, Phase III: the genomes of soil and plant-associated and newly described type strains.</title>
        <authorList>
            <person name="Whitman W.B."/>
            <person name="Woyke T."/>
            <person name="Klenk H.P."/>
            <person name="Zhou Y."/>
            <person name="Lilburn T.G."/>
            <person name="Beck B.J."/>
            <person name="De Vos P."/>
            <person name="Vandamme P."/>
            <person name="Eisen J.A."/>
            <person name="Garrity G."/>
            <person name="Hugenholtz P."/>
            <person name="Kyrpides N.C."/>
        </authorList>
    </citation>
    <scope>NUCLEOTIDE SEQUENCE [LARGE SCALE GENOMIC DNA]</scope>
    <source>
        <strain evidence="2 3">CGMCC 1.7271</strain>
    </source>
</reference>
<dbReference type="PANTHER" id="PTHR41247">
    <property type="entry name" value="HTH-TYPE TRANSCRIPTIONAL REPRESSOR YCNK"/>
    <property type="match status" value="1"/>
</dbReference>
<accession>A0A562SAU7</accession>
<dbReference type="InterPro" id="IPR008719">
    <property type="entry name" value="N2O_reductase_NosL"/>
</dbReference>
<name>A0A562SAU7_9BACT</name>